<evidence type="ECO:0000256" key="1">
    <source>
        <dbReference type="SAM" id="MobiDB-lite"/>
    </source>
</evidence>
<feature type="region of interest" description="Disordered" evidence="1">
    <location>
        <begin position="260"/>
        <end position="302"/>
    </location>
</feature>
<dbReference type="EMBL" id="CAJGYM010000026">
    <property type="protein sequence ID" value="CAD6192252.1"/>
    <property type="molecule type" value="Genomic_DNA"/>
</dbReference>
<dbReference type="Gene3D" id="1.25.40.20">
    <property type="entry name" value="Ankyrin repeat-containing domain"/>
    <property type="match status" value="1"/>
</dbReference>
<dbReference type="AlphaFoldDB" id="A0A8S1HAR0"/>
<accession>A0A8S1HAR0</accession>
<evidence type="ECO:0000313" key="3">
    <source>
        <dbReference type="Proteomes" id="UP000835052"/>
    </source>
</evidence>
<evidence type="ECO:0000313" key="2">
    <source>
        <dbReference type="EMBL" id="CAD6192252.1"/>
    </source>
</evidence>
<proteinExistence type="predicted"/>
<dbReference type="InterPro" id="IPR036770">
    <property type="entry name" value="Ankyrin_rpt-contain_sf"/>
</dbReference>
<protein>
    <submittedName>
        <fullName evidence="2">Uncharacterized protein</fullName>
    </submittedName>
</protein>
<dbReference type="Proteomes" id="UP000835052">
    <property type="component" value="Unassembled WGS sequence"/>
</dbReference>
<feature type="region of interest" description="Disordered" evidence="1">
    <location>
        <begin position="314"/>
        <end position="407"/>
    </location>
</feature>
<dbReference type="OrthoDB" id="10254686at2759"/>
<sequence length="407" mass="45200">MYRGAVVGRNLIEKIVQDGDFDCEEFNLDDPFDDPSLCTTAFLDILWQDEQGNSALMLAATENRILHVKGILTMSINSGKLWQVLDMQNCEGLTALQLAVRAGSETCAMLITRVAREYAKYRPRPKNANETTHEDEITFDLNDSVGNSETAEDALNQMFHSATVRRRLSGDAGQRRLNREKISNSLRTTNNAQHAADYLHMIKRSKSAHTRLVHQRTNSNDSATASSPPRTPPLAMPQDHGVLSTVGERLRNIFVRKPPVASPLTSSFPSEKLPSATATKDRLTQSMSFDRNRLTSGPYSGLDTRRIEEAELLRLPLHSSSDETDEIGTRPTPWMNQVSPPPPLSRSISSTIPPPPPSRQKSSGSIVPTINGVRLPPLSGFRRRTTSESRPEFSVIGDEPMPRAYRS</sequence>
<keyword evidence="3" id="KW-1185">Reference proteome</keyword>
<feature type="compositionally biased region" description="Polar residues" evidence="1">
    <location>
        <begin position="284"/>
        <end position="298"/>
    </location>
</feature>
<comment type="caution">
    <text evidence="2">The sequence shown here is derived from an EMBL/GenBank/DDBJ whole genome shotgun (WGS) entry which is preliminary data.</text>
</comment>
<dbReference type="SUPFAM" id="SSF48403">
    <property type="entry name" value="Ankyrin repeat"/>
    <property type="match status" value="1"/>
</dbReference>
<feature type="region of interest" description="Disordered" evidence="1">
    <location>
        <begin position="207"/>
        <end position="240"/>
    </location>
</feature>
<name>A0A8S1HAR0_9PELO</name>
<reference evidence="2" key="1">
    <citation type="submission" date="2020-10" db="EMBL/GenBank/DDBJ databases">
        <authorList>
            <person name="Kikuchi T."/>
        </authorList>
    </citation>
    <scope>NUCLEOTIDE SEQUENCE</scope>
    <source>
        <strain evidence="2">NKZ352</strain>
    </source>
</reference>
<gene>
    <name evidence="2" type="ORF">CAUJ_LOCUS8171</name>
</gene>
<organism evidence="2 3">
    <name type="scientific">Caenorhabditis auriculariae</name>
    <dbReference type="NCBI Taxonomy" id="2777116"/>
    <lineage>
        <taxon>Eukaryota</taxon>
        <taxon>Metazoa</taxon>
        <taxon>Ecdysozoa</taxon>
        <taxon>Nematoda</taxon>
        <taxon>Chromadorea</taxon>
        <taxon>Rhabditida</taxon>
        <taxon>Rhabditina</taxon>
        <taxon>Rhabditomorpha</taxon>
        <taxon>Rhabditoidea</taxon>
        <taxon>Rhabditidae</taxon>
        <taxon>Peloderinae</taxon>
        <taxon>Caenorhabditis</taxon>
    </lineage>
</organism>